<proteinExistence type="predicted"/>
<evidence type="ECO:0000313" key="2">
    <source>
        <dbReference type="EMBL" id="NHM13313.1"/>
    </source>
</evidence>
<dbReference type="Pfam" id="PF06541">
    <property type="entry name" value="ABC_trans_CmpB"/>
    <property type="match status" value="1"/>
</dbReference>
<evidence type="ECO:0000256" key="1">
    <source>
        <dbReference type="SAM" id="Phobius"/>
    </source>
</evidence>
<dbReference type="EMBL" id="WPCR01000001">
    <property type="protein sequence ID" value="NHM13313.1"/>
    <property type="molecule type" value="Genomic_DNA"/>
</dbReference>
<dbReference type="InterPro" id="IPR010540">
    <property type="entry name" value="CmpB_TMEM229"/>
</dbReference>
<feature type="transmembrane region" description="Helical" evidence="1">
    <location>
        <begin position="207"/>
        <end position="229"/>
    </location>
</feature>
<protein>
    <recommendedName>
        <fullName evidence="4">Carotenoid biosynthesis protein</fullName>
    </recommendedName>
</protein>
<feature type="transmembrane region" description="Helical" evidence="1">
    <location>
        <begin position="156"/>
        <end position="181"/>
    </location>
</feature>
<accession>A0ABX0IFD2</accession>
<feature type="transmembrane region" description="Helical" evidence="1">
    <location>
        <begin position="78"/>
        <end position="97"/>
    </location>
</feature>
<dbReference type="Proteomes" id="UP000636394">
    <property type="component" value="Unassembled WGS sequence"/>
</dbReference>
<feature type="transmembrane region" description="Helical" evidence="1">
    <location>
        <begin position="127"/>
        <end position="144"/>
    </location>
</feature>
<organism evidence="2 3">
    <name type="scientific">Xiamenia xianingshaonis</name>
    <dbReference type="NCBI Taxonomy" id="2682776"/>
    <lineage>
        <taxon>Bacteria</taxon>
        <taxon>Bacillati</taxon>
        <taxon>Actinomycetota</taxon>
        <taxon>Coriobacteriia</taxon>
        <taxon>Eggerthellales</taxon>
        <taxon>Eggerthellaceae</taxon>
        <taxon>Xiamenia</taxon>
    </lineage>
</organism>
<keyword evidence="1" id="KW-0472">Membrane</keyword>
<gene>
    <name evidence="2" type="ORF">GMI68_00755</name>
</gene>
<reference evidence="2 3" key="1">
    <citation type="submission" date="2019-11" db="EMBL/GenBank/DDBJ databases">
        <title>Eggerthellaceae novel genus isolated from the rectal contents of marmort.</title>
        <authorList>
            <person name="Zhang G."/>
        </authorList>
    </citation>
    <scope>NUCLEOTIDE SEQUENCE [LARGE SCALE GENOMIC DNA]</scope>
    <source>
        <strain evidence="3">zg-886</strain>
    </source>
</reference>
<sequence length="277" mass="30558">MQPAIAARLLGRQVSARIAPVYGAAQLLRALPAPPKTRAGLRMRPSGSDRSGKTMTDPRLFQLDKFEEESYFTPKTWGFWRGVIMYFFIFSLVGHWMEIPYCALMDALFGIVEPDYAAFVDPLHVPYWVYGAGTVVLTLVLLPLKISIVRRCKTLWGAALGFLVAAVAIAAVLETVIGLIINQPDAFGEYPYWDNSQLAGNILGQGWIVNDIGLGLVSLFYVWVVFPFCQKIFLSISPKAANRFFFIVLAVVALACVSWYVPQVFAALGLQGGVVLS</sequence>
<keyword evidence="1" id="KW-1133">Transmembrane helix</keyword>
<feature type="transmembrane region" description="Helical" evidence="1">
    <location>
        <begin position="241"/>
        <end position="261"/>
    </location>
</feature>
<evidence type="ECO:0008006" key="4">
    <source>
        <dbReference type="Google" id="ProtNLM"/>
    </source>
</evidence>
<name>A0ABX0IFD2_9ACTN</name>
<evidence type="ECO:0000313" key="3">
    <source>
        <dbReference type="Proteomes" id="UP000636394"/>
    </source>
</evidence>
<comment type="caution">
    <text evidence="2">The sequence shown here is derived from an EMBL/GenBank/DDBJ whole genome shotgun (WGS) entry which is preliminary data.</text>
</comment>
<keyword evidence="3" id="KW-1185">Reference proteome</keyword>
<keyword evidence="1" id="KW-0812">Transmembrane</keyword>